<feature type="region of interest" description="Disordered" evidence="9">
    <location>
        <begin position="436"/>
        <end position="456"/>
    </location>
</feature>
<dbReference type="SMART" id="SM00401">
    <property type="entry name" value="ZnF_GATA"/>
    <property type="match status" value="1"/>
</dbReference>
<evidence type="ECO:0000256" key="9">
    <source>
        <dbReference type="SAM" id="MobiDB-lite"/>
    </source>
</evidence>
<evidence type="ECO:0000256" key="7">
    <source>
        <dbReference type="ARBA" id="ARBA00023163"/>
    </source>
</evidence>
<keyword evidence="12" id="KW-1185">Reference proteome</keyword>
<evidence type="ECO:0000256" key="6">
    <source>
        <dbReference type="ARBA" id="ARBA00023125"/>
    </source>
</evidence>
<dbReference type="InterPro" id="IPR013088">
    <property type="entry name" value="Znf_NHR/GATA"/>
</dbReference>
<evidence type="ECO:0000256" key="2">
    <source>
        <dbReference type="ARBA" id="ARBA00022723"/>
    </source>
</evidence>
<dbReference type="PROSITE" id="PS51916">
    <property type="entry name" value="DEUBAD"/>
    <property type="match status" value="1"/>
</dbReference>
<organism evidence="11 12">
    <name type="scientific">Brassica cretica</name>
    <name type="common">Mustard</name>
    <dbReference type="NCBI Taxonomy" id="69181"/>
    <lineage>
        <taxon>Eukaryota</taxon>
        <taxon>Viridiplantae</taxon>
        <taxon>Streptophyta</taxon>
        <taxon>Embryophyta</taxon>
        <taxon>Tracheophyta</taxon>
        <taxon>Spermatophyta</taxon>
        <taxon>Magnoliopsida</taxon>
        <taxon>eudicotyledons</taxon>
        <taxon>Gunneridae</taxon>
        <taxon>Pentapetalae</taxon>
        <taxon>rosids</taxon>
        <taxon>malvids</taxon>
        <taxon>Brassicales</taxon>
        <taxon>Brassicaceae</taxon>
        <taxon>Brassiceae</taxon>
        <taxon>Brassica</taxon>
    </lineage>
</organism>
<dbReference type="PANTHER" id="PTHR46855:SF1">
    <property type="entry name" value="GATA TRANSCRIPTION FACTOR 26"/>
    <property type="match status" value="1"/>
</dbReference>
<dbReference type="SUPFAM" id="SSF57716">
    <property type="entry name" value="Glucocorticoid receptor-like (DNA-binding domain)"/>
    <property type="match status" value="1"/>
</dbReference>
<keyword evidence="2" id="KW-0479">Metal-binding</keyword>
<dbReference type="EMBL" id="QGKV02002055">
    <property type="protein sequence ID" value="KAF3497041.1"/>
    <property type="molecule type" value="Genomic_DNA"/>
</dbReference>
<dbReference type="PANTHER" id="PTHR46855">
    <property type="entry name" value="OSJNBB0038F03.10 PROTEIN"/>
    <property type="match status" value="1"/>
</dbReference>
<feature type="region of interest" description="Disordered" evidence="9">
    <location>
        <begin position="473"/>
        <end position="496"/>
    </location>
</feature>
<dbReference type="Gene3D" id="3.30.50.10">
    <property type="entry name" value="Erythroid Transcription Factor GATA-1, subunit A"/>
    <property type="match status" value="1"/>
</dbReference>
<keyword evidence="4" id="KW-0862">Zinc</keyword>
<evidence type="ECO:0000259" key="10">
    <source>
        <dbReference type="PROSITE" id="PS51916"/>
    </source>
</evidence>
<feature type="compositionally biased region" description="Polar residues" evidence="9">
    <location>
        <begin position="442"/>
        <end position="456"/>
    </location>
</feature>
<keyword evidence="8" id="KW-0539">Nucleus</keyword>
<evidence type="ECO:0000313" key="11">
    <source>
        <dbReference type="EMBL" id="KAF3497041.1"/>
    </source>
</evidence>
<dbReference type="InterPro" id="IPR044589">
    <property type="entry name" value="GATA26/27"/>
</dbReference>
<evidence type="ECO:0000256" key="1">
    <source>
        <dbReference type="ARBA" id="ARBA00004123"/>
    </source>
</evidence>
<dbReference type="Pfam" id="PF13919">
    <property type="entry name" value="ASXH"/>
    <property type="match status" value="1"/>
</dbReference>
<accession>A0ABQ7AHG8</accession>
<dbReference type="InterPro" id="IPR028020">
    <property type="entry name" value="ASX_DEUBAD_dom"/>
</dbReference>
<evidence type="ECO:0000313" key="12">
    <source>
        <dbReference type="Proteomes" id="UP000266723"/>
    </source>
</evidence>
<keyword evidence="7" id="KW-0804">Transcription</keyword>
<dbReference type="Pfam" id="PF00320">
    <property type="entry name" value="GATA"/>
    <property type="match status" value="1"/>
</dbReference>
<comment type="caution">
    <text evidence="11">The sequence shown here is derived from an EMBL/GenBank/DDBJ whole genome shotgun (WGS) entry which is preliminary data.</text>
</comment>
<sequence length="559" mass="61995">MGKQGPCYHCGVTICLESNALGSEFVFISLSTVLKTRTRLCYRLALLAFDSCLIKNSYVVSTETGTPLWRNGPPEKPVLCNACGSRWRTKGTLVNYAPLHARADGEENEDHQRYQRMKSISLSNKNTETKMLKRKAIQESLPNKRQVLEFNYGLKKAMIEEDASNRSSSGSAISNTESCAQFSSAGEGSELNAWETTVPCKRRTCVGRPKTSSSVEKLTKDLYNILQEQQQSSVSSEGEDLLFESMFSAEIGHGSVLMMDPPHSFAREEESESSSLSSISDAYSHSVKRAEIAAVRGSEFVGQAIKQEQLKRTKSQTGRVHVLGSHSSPLCSIDLKDVFNFDKFTEQFTEEEQKKLMKLLPQIDSVNLPDSLRMMFESAQFKENFSLFQQLIVDGVFEMPSSSGAKLEDIRAFKKLALSGFNKSRLVESYNHLKEREKGTGDSVTTTTSRSSLNPNVPKTIVTIKKHCENQTQLKSESRGLMRSPKSVTKMKASDESKVLTENNGSCFSPRSLASVFAQESGGTTLFGNENNCSSDQDLLLMDLPSNGSFPQAELLHQL</sequence>
<proteinExistence type="predicted"/>
<dbReference type="Proteomes" id="UP000266723">
    <property type="component" value="Unassembled WGS sequence"/>
</dbReference>
<dbReference type="InterPro" id="IPR000679">
    <property type="entry name" value="Znf_GATA"/>
</dbReference>
<reference evidence="11 12" key="1">
    <citation type="journal article" date="2020" name="BMC Genomics">
        <title>Intraspecific diversification of the crop wild relative Brassica cretica Lam. using demographic model selection.</title>
        <authorList>
            <person name="Kioukis A."/>
            <person name="Michalopoulou V.A."/>
            <person name="Briers L."/>
            <person name="Pirintsos S."/>
            <person name="Studholme D.J."/>
            <person name="Pavlidis P."/>
            <person name="Sarris P.F."/>
        </authorList>
    </citation>
    <scope>NUCLEOTIDE SEQUENCE [LARGE SCALE GENOMIC DNA]</scope>
    <source>
        <strain evidence="12">cv. PFS-1207/04</strain>
    </source>
</reference>
<name>A0ABQ7AHG8_BRACR</name>
<evidence type="ECO:0000256" key="8">
    <source>
        <dbReference type="ARBA" id="ARBA00023242"/>
    </source>
</evidence>
<keyword evidence="3" id="KW-0863">Zinc-finger</keyword>
<evidence type="ECO:0000256" key="5">
    <source>
        <dbReference type="ARBA" id="ARBA00023015"/>
    </source>
</evidence>
<dbReference type="CDD" id="cd00202">
    <property type="entry name" value="ZnF_GATA"/>
    <property type="match status" value="1"/>
</dbReference>
<keyword evidence="6" id="KW-0238">DNA-binding</keyword>
<evidence type="ECO:0000256" key="4">
    <source>
        <dbReference type="ARBA" id="ARBA00022833"/>
    </source>
</evidence>
<dbReference type="InterPro" id="IPR044867">
    <property type="entry name" value="DEUBAD_dom"/>
</dbReference>
<comment type="subcellular location">
    <subcellularLocation>
        <location evidence="1">Nucleus</location>
    </subcellularLocation>
</comment>
<gene>
    <name evidence="11" type="ORF">DY000_02054161</name>
</gene>
<feature type="domain" description="DEUBAD" evidence="10">
    <location>
        <begin position="326"/>
        <end position="443"/>
    </location>
</feature>
<protein>
    <recommendedName>
        <fullName evidence="10">DEUBAD domain-containing protein</fullName>
    </recommendedName>
</protein>
<keyword evidence="5" id="KW-0805">Transcription regulation</keyword>
<evidence type="ECO:0000256" key="3">
    <source>
        <dbReference type="ARBA" id="ARBA00022771"/>
    </source>
</evidence>